<dbReference type="NCBIfam" id="TIGR00180">
    <property type="entry name" value="parB_part"/>
    <property type="match status" value="1"/>
</dbReference>
<dbReference type="InterPro" id="IPR041468">
    <property type="entry name" value="HTH_ParB/Spo0J"/>
</dbReference>
<dbReference type="GO" id="GO:0005694">
    <property type="term" value="C:chromosome"/>
    <property type="evidence" value="ECO:0007669"/>
    <property type="project" value="TreeGrafter"/>
</dbReference>
<dbReference type="FunFam" id="1.10.10.2830:FF:000001">
    <property type="entry name" value="Chromosome partitioning protein ParB"/>
    <property type="match status" value="1"/>
</dbReference>
<dbReference type="Pfam" id="PF17762">
    <property type="entry name" value="HTH_ParB"/>
    <property type="match status" value="1"/>
</dbReference>
<feature type="domain" description="ParB-like N-terminal" evidence="6">
    <location>
        <begin position="47"/>
        <end position="136"/>
    </location>
</feature>
<accession>A0A1H0K775</accession>
<dbReference type="InterPro" id="IPR003115">
    <property type="entry name" value="ParB_N"/>
</dbReference>
<keyword evidence="3 7" id="KW-0238">DNA-binding</keyword>
<evidence type="ECO:0000313" key="7">
    <source>
        <dbReference type="EMBL" id="SDO51739.1"/>
    </source>
</evidence>
<comment type="function">
    <text evidence="4">Involved in chromosome partition. Localize to both poles of the predivisional cell following completion of DNA replication. Binds to the DNA origin of replication.</text>
</comment>
<dbReference type="RefSeq" id="WP_090675143.1">
    <property type="nucleotide sequence ID" value="NZ_FNIT01000007.1"/>
</dbReference>
<dbReference type="Pfam" id="PF02195">
    <property type="entry name" value="ParB_N"/>
    <property type="match status" value="1"/>
</dbReference>
<dbReference type="FunFam" id="3.90.1530.30:FF:000001">
    <property type="entry name" value="Chromosome partitioning protein ParB"/>
    <property type="match status" value="1"/>
</dbReference>
<dbReference type="GO" id="GO:0045881">
    <property type="term" value="P:positive regulation of sporulation resulting in formation of a cellular spore"/>
    <property type="evidence" value="ECO:0007669"/>
    <property type="project" value="TreeGrafter"/>
</dbReference>
<dbReference type="PANTHER" id="PTHR33375:SF1">
    <property type="entry name" value="CHROMOSOME-PARTITIONING PROTEIN PARB-RELATED"/>
    <property type="match status" value="1"/>
</dbReference>
<dbReference type="PANTHER" id="PTHR33375">
    <property type="entry name" value="CHROMOSOME-PARTITIONING PROTEIN PARB-RELATED"/>
    <property type="match status" value="1"/>
</dbReference>
<dbReference type="Gene3D" id="1.10.10.2830">
    <property type="match status" value="1"/>
</dbReference>
<dbReference type="GO" id="GO:0003677">
    <property type="term" value="F:DNA binding"/>
    <property type="evidence" value="ECO:0007669"/>
    <property type="project" value="UniProtKB-KW"/>
</dbReference>
<name>A0A1H0K775_9HYPH</name>
<organism evidence="7 8">
    <name type="scientific">Aureimonas jatrophae</name>
    <dbReference type="NCBI Taxonomy" id="1166073"/>
    <lineage>
        <taxon>Bacteria</taxon>
        <taxon>Pseudomonadati</taxon>
        <taxon>Pseudomonadota</taxon>
        <taxon>Alphaproteobacteria</taxon>
        <taxon>Hyphomicrobiales</taxon>
        <taxon>Aurantimonadaceae</taxon>
        <taxon>Aureimonas</taxon>
    </lineage>
</organism>
<dbReference type="Gene3D" id="3.90.1530.30">
    <property type="match status" value="1"/>
</dbReference>
<dbReference type="Pfam" id="PF23552">
    <property type="entry name" value="ParB_C"/>
    <property type="match status" value="1"/>
</dbReference>
<evidence type="ECO:0000259" key="6">
    <source>
        <dbReference type="SMART" id="SM00470"/>
    </source>
</evidence>
<evidence type="ECO:0000256" key="2">
    <source>
        <dbReference type="ARBA" id="ARBA00022829"/>
    </source>
</evidence>
<keyword evidence="8" id="KW-1185">Reference proteome</keyword>
<reference evidence="7 8" key="1">
    <citation type="submission" date="2016-10" db="EMBL/GenBank/DDBJ databases">
        <authorList>
            <person name="de Groot N.N."/>
        </authorList>
    </citation>
    <scope>NUCLEOTIDE SEQUENCE [LARGE SCALE GENOMIC DNA]</scope>
    <source>
        <strain evidence="8">L7-484,KACC 16230,DSM 25025</strain>
    </source>
</reference>
<dbReference type="InterPro" id="IPR050336">
    <property type="entry name" value="Chromosome_partition/occlusion"/>
</dbReference>
<evidence type="ECO:0000256" key="5">
    <source>
        <dbReference type="SAM" id="MobiDB-lite"/>
    </source>
</evidence>
<dbReference type="InterPro" id="IPR004437">
    <property type="entry name" value="ParB/RepB/Spo0J"/>
</dbReference>
<evidence type="ECO:0000256" key="3">
    <source>
        <dbReference type="ARBA" id="ARBA00023125"/>
    </source>
</evidence>
<dbReference type="CDD" id="cd16393">
    <property type="entry name" value="SPO0J_N"/>
    <property type="match status" value="1"/>
</dbReference>
<dbReference type="OrthoDB" id="9802051at2"/>
<feature type="region of interest" description="Disordered" evidence="5">
    <location>
        <begin position="225"/>
        <end position="266"/>
    </location>
</feature>
<dbReference type="InterPro" id="IPR057240">
    <property type="entry name" value="ParB_dimer_C"/>
</dbReference>
<dbReference type="AlphaFoldDB" id="A0A1H0K775"/>
<dbReference type="InterPro" id="IPR036086">
    <property type="entry name" value="ParB/Sulfiredoxin_sf"/>
</dbReference>
<dbReference type="EMBL" id="FNIT01000007">
    <property type="protein sequence ID" value="SDO51739.1"/>
    <property type="molecule type" value="Genomic_DNA"/>
</dbReference>
<protein>
    <submittedName>
        <fullName evidence="7">Chromosome segregation DNA-binding protein</fullName>
    </submittedName>
</protein>
<evidence type="ECO:0000256" key="4">
    <source>
        <dbReference type="ARBA" id="ARBA00025472"/>
    </source>
</evidence>
<dbReference type="Proteomes" id="UP000198793">
    <property type="component" value="Unassembled WGS sequence"/>
</dbReference>
<comment type="similarity">
    <text evidence="1">Belongs to the ParB family.</text>
</comment>
<dbReference type="SMART" id="SM00470">
    <property type="entry name" value="ParB"/>
    <property type="match status" value="1"/>
</dbReference>
<feature type="region of interest" description="Disordered" evidence="5">
    <location>
        <begin position="1"/>
        <end position="64"/>
    </location>
</feature>
<dbReference type="STRING" id="1166073.SAMN05192530_107127"/>
<sequence length="329" mass="35478">MNDDKGRQRLGRGLASLIGGAPTSAAPPRTGAPALPSLRGSLPPGERRVSTADLDPNPRNPRKTFHEADLAELTDSVRRHGVVQPILARRVEGRLEIVAGERRWRAAKAAGLKDVPVVVREIDDRQSLEIAIIENVQRADLDAVEEALGYDQLIREHGYTQGELAEVLGKSRSHVANTLRLLKLPDSVKAMVSDGRLSASAARTAVTQDDPEAFARRIVEEGHSVRAAETIARGETPAPPPARSRRSSAAGKAPAPATPAPIPEKRGDVRALEGLLSETLGYPVTIELGAEGGRLQLDFRSLSQLDDLCRRLQAAPRRDEDTGPRVRSL</sequence>
<proteinExistence type="inferred from homology"/>
<gene>
    <name evidence="7" type="ORF">SAMN05192530_107127</name>
</gene>
<keyword evidence="2" id="KW-0159">Chromosome partition</keyword>
<dbReference type="GO" id="GO:0007059">
    <property type="term" value="P:chromosome segregation"/>
    <property type="evidence" value="ECO:0007669"/>
    <property type="project" value="UniProtKB-KW"/>
</dbReference>
<dbReference type="SUPFAM" id="SSF110849">
    <property type="entry name" value="ParB/Sulfiredoxin"/>
    <property type="match status" value="1"/>
</dbReference>
<evidence type="ECO:0000256" key="1">
    <source>
        <dbReference type="ARBA" id="ARBA00006295"/>
    </source>
</evidence>
<evidence type="ECO:0000313" key="8">
    <source>
        <dbReference type="Proteomes" id="UP000198793"/>
    </source>
</evidence>